<dbReference type="SUPFAM" id="SSF81301">
    <property type="entry name" value="Nucleotidyltransferase"/>
    <property type="match status" value="1"/>
</dbReference>
<dbReference type="GO" id="GO:0000049">
    <property type="term" value="F:tRNA binding"/>
    <property type="evidence" value="ECO:0007669"/>
    <property type="project" value="TreeGrafter"/>
</dbReference>
<gene>
    <name evidence="10" type="ORF">S01H1_16515</name>
</gene>
<evidence type="ECO:0000256" key="5">
    <source>
        <dbReference type="ARBA" id="ARBA00022723"/>
    </source>
</evidence>
<dbReference type="Gene3D" id="3.30.460.10">
    <property type="entry name" value="Beta Polymerase, domain 2"/>
    <property type="match status" value="1"/>
</dbReference>
<dbReference type="InterPro" id="IPR043519">
    <property type="entry name" value="NT_sf"/>
</dbReference>
<dbReference type="AlphaFoldDB" id="X0T2W9"/>
<accession>X0T2W9</accession>
<comment type="caution">
    <text evidence="10">The sequence shown here is derived from an EMBL/GenBank/DDBJ whole genome shotgun (WGS) entry which is preliminary data.</text>
</comment>
<dbReference type="PANTHER" id="PTHR46173:SF1">
    <property type="entry name" value="CCA TRNA NUCLEOTIDYLTRANSFERASE 1, MITOCHONDRIAL"/>
    <property type="match status" value="1"/>
</dbReference>
<dbReference type="GO" id="GO:0016779">
    <property type="term" value="F:nucleotidyltransferase activity"/>
    <property type="evidence" value="ECO:0007669"/>
    <property type="project" value="UniProtKB-KW"/>
</dbReference>
<evidence type="ECO:0000313" key="10">
    <source>
        <dbReference type="EMBL" id="GAF82492.1"/>
    </source>
</evidence>
<protein>
    <recommendedName>
        <fullName evidence="11">Poly A polymerase head domain-containing protein</fullName>
    </recommendedName>
</protein>
<keyword evidence="5" id="KW-0479">Metal-binding</keyword>
<sequence>MKLKELMSFKLNEEVDDKEYNIALEIIMKFKKAGFKETFIVGGYNRNKKVGIPSKDIDLVTEARPDDIYKVLADERYHILEESTGEKHGIIFVIVEGLQYEIATMREDGEYTDGRRPDEVIFSDKEHDALRRDFTVNSIFYDPIEDEYYDPTGGDADIARKIIRAVGDPNKRFEEDYLRMLRAVRFAAQLGFRIENSTLEAVKASAGNIKDISGERVKAEMDKILKSDKPGNGLKLLAKSGLLVTLFPEVADLVNYDQNPKFHPEGNVFIHT</sequence>
<dbReference type="SUPFAM" id="SSF81891">
    <property type="entry name" value="Poly A polymerase C-terminal region-like"/>
    <property type="match status" value="1"/>
</dbReference>
<dbReference type="EMBL" id="BARS01008693">
    <property type="protein sequence ID" value="GAF82492.1"/>
    <property type="molecule type" value="Genomic_DNA"/>
</dbReference>
<evidence type="ECO:0000256" key="7">
    <source>
        <dbReference type="ARBA" id="ARBA00022842"/>
    </source>
</evidence>
<dbReference type="GO" id="GO:0008033">
    <property type="term" value="P:tRNA processing"/>
    <property type="evidence" value="ECO:0007669"/>
    <property type="project" value="UniProtKB-KW"/>
</dbReference>
<dbReference type="GO" id="GO:0046872">
    <property type="term" value="F:metal ion binding"/>
    <property type="evidence" value="ECO:0007669"/>
    <property type="project" value="UniProtKB-KW"/>
</dbReference>
<keyword evidence="2" id="KW-0808">Transferase</keyword>
<keyword evidence="3" id="KW-0819">tRNA processing</keyword>
<feature type="domain" description="tRNA nucleotidyltransferase/poly(A) polymerase RNA and SrmB- binding" evidence="9">
    <location>
        <begin position="191"/>
        <end position="251"/>
    </location>
</feature>
<dbReference type="InterPro" id="IPR050264">
    <property type="entry name" value="Bact_CCA-adding_enz_type3_sf"/>
</dbReference>
<reference evidence="10" key="1">
    <citation type="journal article" date="2014" name="Front. Microbiol.">
        <title>High frequency of phylogenetically diverse reductive dehalogenase-homologous genes in deep subseafloor sedimentary metagenomes.</title>
        <authorList>
            <person name="Kawai M."/>
            <person name="Futagami T."/>
            <person name="Toyoda A."/>
            <person name="Takaki Y."/>
            <person name="Nishi S."/>
            <person name="Hori S."/>
            <person name="Arai W."/>
            <person name="Tsubouchi T."/>
            <person name="Morono Y."/>
            <person name="Uchiyama I."/>
            <person name="Ito T."/>
            <person name="Fujiyama A."/>
            <person name="Inagaki F."/>
            <person name="Takami H."/>
        </authorList>
    </citation>
    <scope>NUCLEOTIDE SEQUENCE</scope>
    <source>
        <strain evidence="10">Expedition CK06-06</strain>
    </source>
</reference>
<keyword evidence="7" id="KW-0460">Magnesium</keyword>
<evidence type="ECO:0000256" key="2">
    <source>
        <dbReference type="ARBA" id="ARBA00022679"/>
    </source>
</evidence>
<evidence type="ECO:0000256" key="1">
    <source>
        <dbReference type="ARBA" id="ARBA00001946"/>
    </source>
</evidence>
<evidence type="ECO:0000259" key="8">
    <source>
        <dbReference type="Pfam" id="PF01743"/>
    </source>
</evidence>
<dbReference type="InterPro" id="IPR002646">
    <property type="entry name" value="PolA_pol_head_dom"/>
</dbReference>
<evidence type="ECO:0008006" key="11">
    <source>
        <dbReference type="Google" id="ProtNLM"/>
    </source>
</evidence>
<keyword evidence="4" id="KW-0548">Nucleotidyltransferase</keyword>
<organism evidence="10">
    <name type="scientific">marine sediment metagenome</name>
    <dbReference type="NCBI Taxonomy" id="412755"/>
    <lineage>
        <taxon>unclassified sequences</taxon>
        <taxon>metagenomes</taxon>
        <taxon>ecological metagenomes</taxon>
    </lineage>
</organism>
<dbReference type="GO" id="GO:0000166">
    <property type="term" value="F:nucleotide binding"/>
    <property type="evidence" value="ECO:0007669"/>
    <property type="project" value="UniProtKB-KW"/>
</dbReference>
<evidence type="ECO:0000259" key="9">
    <source>
        <dbReference type="Pfam" id="PF12627"/>
    </source>
</evidence>
<evidence type="ECO:0000256" key="3">
    <source>
        <dbReference type="ARBA" id="ARBA00022694"/>
    </source>
</evidence>
<evidence type="ECO:0000256" key="6">
    <source>
        <dbReference type="ARBA" id="ARBA00022741"/>
    </source>
</evidence>
<feature type="non-terminal residue" evidence="10">
    <location>
        <position position="272"/>
    </location>
</feature>
<dbReference type="Pfam" id="PF01743">
    <property type="entry name" value="PolyA_pol"/>
    <property type="match status" value="1"/>
</dbReference>
<dbReference type="PANTHER" id="PTHR46173">
    <property type="entry name" value="CCA TRNA NUCLEOTIDYLTRANSFERASE 1, MITOCHONDRIAL"/>
    <property type="match status" value="1"/>
</dbReference>
<dbReference type="Pfam" id="PF12627">
    <property type="entry name" value="PolyA_pol_RNAbd"/>
    <property type="match status" value="1"/>
</dbReference>
<feature type="domain" description="Poly A polymerase head" evidence="8">
    <location>
        <begin position="39"/>
        <end position="164"/>
    </location>
</feature>
<dbReference type="Gene3D" id="1.10.3090.10">
    <property type="entry name" value="cca-adding enzyme, domain 2"/>
    <property type="match status" value="1"/>
</dbReference>
<evidence type="ECO:0000256" key="4">
    <source>
        <dbReference type="ARBA" id="ARBA00022695"/>
    </source>
</evidence>
<dbReference type="CDD" id="cd05398">
    <property type="entry name" value="NT_ClassII-CCAase"/>
    <property type="match status" value="1"/>
</dbReference>
<comment type="cofactor">
    <cofactor evidence="1">
        <name>Mg(2+)</name>
        <dbReference type="ChEBI" id="CHEBI:18420"/>
    </cofactor>
</comment>
<name>X0T2W9_9ZZZZ</name>
<keyword evidence="6" id="KW-0547">Nucleotide-binding</keyword>
<dbReference type="InterPro" id="IPR032828">
    <property type="entry name" value="PolyA_RNA-bd"/>
</dbReference>
<proteinExistence type="predicted"/>